<evidence type="ECO:0000259" key="1">
    <source>
        <dbReference type="PROSITE" id="PS50004"/>
    </source>
</evidence>
<dbReference type="InterPro" id="IPR000008">
    <property type="entry name" value="C2_dom"/>
</dbReference>
<dbReference type="GO" id="GO:0017156">
    <property type="term" value="P:calcium-ion regulated exocytosis"/>
    <property type="evidence" value="ECO:0007669"/>
    <property type="project" value="TreeGrafter"/>
</dbReference>
<dbReference type="PANTHER" id="PTHR10024:SF234">
    <property type="entry name" value="SYNAPTOTAGMIN-15-RELATED"/>
    <property type="match status" value="1"/>
</dbReference>
<dbReference type="GO" id="GO:0005544">
    <property type="term" value="F:calcium-dependent phospholipid binding"/>
    <property type="evidence" value="ECO:0007669"/>
    <property type="project" value="TreeGrafter"/>
</dbReference>
<name>A0A8T0DP25_9TREM</name>
<comment type="caution">
    <text evidence="2">The sequence shown here is derived from an EMBL/GenBank/DDBJ whole genome shotgun (WGS) entry which is preliminary data.</text>
</comment>
<dbReference type="PROSITE" id="PS50004">
    <property type="entry name" value="C2"/>
    <property type="match status" value="2"/>
</dbReference>
<dbReference type="OrthoDB" id="10259057at2759"/>
<dbReference type="PANTHER" id="PTHR10024">
    <property type="entry name" value="SYNAPTOTAGMIN"/>
    <property type="match status" value="1"/>
</dbReference>
<evidence type="ECO:0000313" key="3">
    <source>
        <dbReference type="Proteomes" id="UP000699462"/>
    </source>
</evidence>
<feature type="domain" description="C2" evidence="1">
    <location>
        <begin position="32"/>
        <end position="171"/>
    </location>
</feature>
<dbReference type="GO" id="GO:0005509">
    <property type="term" value="F:calcium ion binding"/>
    <property type="evidence" value="ECO:0007669"/>
    <property type="project" value="TreeGrafter"/>
</dbReference>
<dbReference type="GO" id="GO:0001786">
    <property type="term" value="F:phosphatidylserine binding"/>
    <property type="evidence" value="ECO:0007669"/>
    <property type="project" value="TreeGrafter"/>
</dbReference>
<dbReference type="GO" id="GO:0000149">
    <property type="term" value="F:SNARE binding"/>
    <property type="evidence" value="ECO:0007669"/>
    <property type="project" value="TreeGrafter"/>
</dbReference>
<dbReference type="Proteomes" id="UP000699462">
    <property type="component" value="Unassembled WGS sequence"/>
</dbReference>
<dbReference type="GO" id="GO:0070382">
    <property type="term" value="C:exocytic vesicle"/>
    <property type="evidence" value="ECO:0007669"/>
    <property type="project" value="TreeGrafter"/>
</dbReference>
<dbReference type="GO" id="GO:0005886">
    <property type="term" value="C:plasma membrane"/>
    <property type="evidence" value="ECO:0007669"/>
    <property type="project" value="TreeGrafter"/>
</dbReference>
<evidence type="ECO:0000313" key="2">
    <source>
        <dbReference type="EMBL" id="KAF8568451.1"/>
    </source>
</evidence>
<dbReference type="Gene3D" id="2.60.40.150">
    <property type="entry name" value="C2 domain"/>
    <property type="match status" value="2"/>
</dbReference>
<dbReference type="EMBL" id="JTDF01002777">
    <property type="protein sequence ID" value="KAF8568451.1"/>
    <property type="molecule type" value="Genomic_DNA"/>
</dbReference>
<dbReference type="SMART" id="SM00239">
    <property type="entry name" value="C2"/>
    <property type="match status" value="2"/>
</dbReference>
<dbReference type="SUPFAM" id="SSF49562">
    <property type="entry name" value="C2 domain (Calcium/lipid-binding domain, CaLB)"/>
    <property type="match status" value="2"/>
</dbReference>
<dbReference type="GO" id="GO:0030276">
    <property type="term" value="F:clathrin binding"/>
    <property type="evidence" value="ECO:0007669"/>
    <property type="project" value="TreeGrafter"/>
</dbReference>
<reference evidence="2 3" key="1">
    <citation type="submission" date="2019-07" db="EMBL/GenBank/DDBJ databases">
        <title>Annotation for the trematode Paragonimus westermani.</title>
        <authorList>
            <person name="Choi Y.-J."/>
        </authorList>
    </citation>
    <scope>NUCLEOTIDE SEQUENCE [LARGE SCALE GENOMIC DNA]</scope>
    <source>
        <strain evidence="2">180907_Pwestermani</strain>
    </source>
</reference>
<keyword evidence="3" id="KW-1185">Reference proteome</keyword>
<proteinExistence type="predicted"/>
<dbReference type="AlphaFoldDB" id="A0A8T0DP25"/>
<organism evidence="2 3">
    <name type="scientific">Paragonimus westermani</name>
    <dbReference type="NCBI Taxonomy" id="34504"/>
    <lineage>
        <taxon>Eukaryota</taxon>
        <taxon>Metazoa</taxon>
        <taxon>Spiralia</taxon>
        <taxon>Lophotrochozoa</taxon>
        <taxon>Platyhelminthes</taxon>
        <taxon>Trematoda</taxon>
        <taxon>Digenea</taxon>
        <taxon>Plagiorchiida</taxon>
        <taxon>Troglotremata</taxon>
        <taxon>Troglotrematidae</taxon>
        <taxon>Paragonimus</taxon>
    </lineage>
</organism>
<sequence length="324" mass="36966">MLTVQGRHLGKLDPALYLSEEGEELYDIPPGHLGRIWFTVAYSRASELLTITVHKARNLRQCSLAGGASFCVTGAEQTGTVNEDCLVQDFRVKIFLEQNERKYHMTTVKKQMVNPNFNEQFSFQVAAYGICQQALRLQVLGYDKRRRCRLIGYTSFSLASLGTSSSDNVELRTFRDIQLDTEEETSENPQLFVALTYFPLAERLIVGLFECRNLPLRENGLPVDIFAKVVLHQGLQGKEIKTKRTELLGNREGFDESFVFQKIPDPASVNVRITLVQHGFLDKQLCFVVLGGELVSKGRALLHWQSMIERPEQRVCEWQELQLY</sequence>
<accession>A0A8T0DP25</accession>
<protein>
    <recommendedName>
        <fullName evidence="1">C2 domain-containing protein</fullName>
    </recommendedName>
</protein>
<feature type="domain" description="C2" evidence="1">
    <location>
        <begin position="187"/>
        <end position="319"/>
    </location>
</feature>
<dbReference type="InterPro" id="IPR035892">
    <property type="entry name" value="C2_domain_sf"/>
</dbReference>
<dbReference type="Pfam" id="PF00168">
    <property type="entry name" value="C2"/>
    <property type="match status" value="2"/>
</dbReference>
<gene>
    <name evidence="2" type="ORF">P879_03957</name>
</gene>